<evidence type="ECO:0000313" key="3">
    <source>
        <dbReference type="Proteomes" id="UP000023152"/>
    </source>
</evidence>
<sequence>MHLNFPFGLPSHLLRVVENAKKKREIAATIINNNSNNNDDDHDDHDHDHGYDNNNCAPEHIVRIYDEYVVLLRMVCGIDVGQIKCNRCYQFHHVGSNNYKRKTIPKKKKKKIKLMLTPFL</sequence>
<proteinExistence type="predicted"/>
<evidence type="ECO:0000313" key="2">
    <source>
        <dbReference type="EMBL" id="ETN99164.1"/>
    </source>
</evidence>
<protein>
    <submittedName>
        <fullName evidence="2">Uncharacterized protein</fullName>
    </submittedName>
</protein>
<comment type="caution">
    <text evidence="2">The sequence shown here is derived from an EMBL/GenBank/DDBJ whole genome shotgun (WGS) entry which is preliminary data.</text>
</comment>
<dbReference type="AlphaFoldDB" id="X6LEI1"/>
<name>X6LEI1_RETFI</name>
<dbReference type="EMBL" id="ASPP01044718">
    <property type="protein sequence ID" value="ETN99164.1"/>
    <property type="molecule type" value="Genomic_DNA"/>
</dbReference>
<organism evidence="2 3">
    <name type="scientific">Reticulomyxa filosa</name>
    <dbReference type="NCBI Taxonomy" id="46433"/>
    <lineage>
        <taxon>Eukaryota</taxon>
        <taxon>Sar</taxon>
        <taxon>Rhizaria</taxon>
        <taxon>Retaria</taxon>
        <taxon>Foraminifera</taxon>
        <taxon>Monothalamids</taxon>
        <taxon>Reticulomyxidae</taxon>
        <taxon>Reticulomyxa</taxon>
    </lineage>
</organism>
<accession>X6LEI1</accession>
<feature type="region of interest" description="Disordered" evidence="1">
    <location>
        <begin position="31"/>
        <end position="51"/>
    </location>
</feature>
<dbReference type="Proteomes" id="UP000023152">
    <property type="component" value="Unassembled WGS sequence"/>
</dbReference>
<gene>
    <name evidence="2" type="ORF">RFI_38317</name>
</gene>
<evidence type="ECO:0000256" key="1">
    <source>
        <dbReference type="SAM" id="MobiDB-lite"/>
    </source>
</evidence>
<keyword evidence="3" id="KW-1185">Reference proteome</keyword>
<reference evidence="2 3" key="1">
    <citation type="journal article" date="2013" name="Curr. Biol.">
        <title>The Genome of the Foraminiferan Reticulomyxa filosa.</title>
        <authorList>
            <person name="Glockner G."/>
            <person name="Hulsmann N."/>
            <person name="Schleicher M."/>
            <person name="Noegel A.A."/>
            <person name="Eichinger L."/>
            <person name="Gallinger C."/>
            <person name="Pawlowski J."/>
            <person name="Sierra R."/>
            <person name="Euteneuer U."/>
            <person name="Pillet L."/>
            <person name="Moustafa A."/>
            <person name="Platzer M."/>
            <person name="Groth M."/>
            <person name="Szafranski K."/>
            <person name="Schliwa M."/>
        </authorList>
    </citation>
    <scope>NUCLEOTIDE SEQUENCE [LARGE SCALE GENOMIC DNA]</scope>
</reference>